<keyword evidence="1" id="KW-1133">Transmembrane helix</keyword>
<dbReference type="SUPFAM" id="SSF53474">
    <property type="entry name" value="alpha/beta-Hydrolases"/>
    <property type="match status" value="1"/>
</dbReference>
<keyword evidence="1" id="KW-0812">Transmembrane</keyword>
<dbReference type="GO" id="GO:0016787">
    <property type="term" value="F:hydrolase activity"/>
    <property type="evidence" value="ECO:0007669"/>
    <property type="project" value="UniProtKB-KW"/>
</dbReference>
<dbReference type="RefSeq" id="WP_075699948.1">
    <property type="nucleotide sequence ID" value="NZ_CP074126.1"/>
</dbReference>
<keyword evidence="1" id="KW-0472">Membrane</keyword>
<sequence length="294" mass="33084">MAMKQLEDMMAESEQRVETVKIPSEGATLTGKAYWPKGNPKSSIIIHGATGVPQLFYARFARWVSEQGHLCLTYDYRDFGASKQTHPRNSSATMADWGLLDQQAAFDALLKLADTPQKHVIGHSLGGFMLPFHSNLDKVDKVTTVACGQVYWRDHHLPYFFMVILFWYLLGPIATRLKGYLPGKALGLGADMPAGVYWQWRKWCTSPTFYSSDIGGVLPQMNPNPYKGPIKIIGFTDDETAPKASIDRMEPLYKDAQIIRQTLNPADFELKEVGHLKAFTKQNEALWPEILEVS</sequence>
<dbReference type="Pfam" id="PF12697">
    <property type="entry name" value="Abhydrolase_6"/>
    <property type="match status" value="1"/>
</dbReference>
<feature type="domain" description="AB hydrolase-1" evidence="2">
    <location>
        <begin position="44"/>
        <end position="244"/>
    </location>
</feature>
<name>A0ABX8AMS6_9HYPH</name>
<dbReference type="PIRSF" id="PIRSF037442">
    <property type="entry name" value="UCP037442_abhydr"/>
    <property type="match status" value="1"/>
</dbReference>
<dbReference type="EMBL" id="CP074126">
    <property type="protein sequence ID" value="QUS56374.1"/>
    <property type="molecule type" value="Genomic_DNA"/>
</dbReference>
<proteinExistence type="predicted"/>
<keyword evidence="4" id="KW-1185">Reference proteome</keyword>
<dbReference type="Gene3D" id="3.40.50.1820">
    <property type="entry name" value="alpha/beta hydrolase"/>
    <property type="match status" value="1"/>
</dbReference>
<protein>
    <submittedName>
        <fullName evidence="3">Alpha/beta fold hydrolase</fullName>
    </submittedName>
</protein>
<dbReference type="InterPro" id="IPR029058">
    <property type="entry name" value="AB_hydrolase_fold"/>
</dbReference>
<reference evidence="3 4" key="1">
    <citation type="journal article" date="2021" name="Angew. Chem. Int. Ed. Engl.">
        <title>A novel family of nonribosomal peptides modulate collective behavior in Pseudovibrio bacteria isolated from marine sponges.</title>
        <authorList>
            <person name="Ioca L.P."/>
            <person name="Dai Y."/>
            <person name="Kunakom S."/>
            <person name="Diaz-Espinosa J."/>
            <person name="Krunic A."/>
            <person name="Crnkovic C.M."/>
            <person name="Orjala J."/>
            <person name="Sanchez L.M."/>
            <person name="Ferreira A.G."/>
            <person name="Berlinck R.G.S."/>
            <person name="Eustaquio A.S."/>
        </authorList>
    </citation>
    <scope>NUCLEOTIDE SEQUENCE [LARGE SCALE GENOMIC DNA]</scope>
    <source>
        <strain evidence="3 4">Ab134</strain>
    </source>
</reference>
<evidence type="ECO:0000313" key="3">
    <source>
        <dbReference type="EMBL" id="QUS56374.1"/>
    </source>
</evidence>
<dbReference type="Proteomes" id="UP000680706">
    <property type="component" value="Chromosome"/>
</dbReference>
<evidence type="ECO:0000256" key="1">
    <source>
        <dbReference type="SAM" id="Phobius"/>
    </source>
</evidence>
<dbReference type="InterPro" id="IPR000073">
    <property type="entry name" value="AB_hydrolase_1"/>
</dbReference>
<evidence type="ECO:0000313" key="4">
    <source>
        <dbReference type="Proteomes" id="UP000680706"/>
    </source>
</evidence>
<evidence type="ECO:0000259" key="2">
    <source>
        <dbReference type="Pfam" id="PF12697"/>
    </source>
</evidence>
<accession>A0ABX8AMS6</accession>
<organism evidence="3 4">
    <name type="scientific">Pseudovibrio brasiliensis</name>
    <dbReference type="NCBI Taxonomy" id="1898042"/>
    <lineage>
        <taxon>Bacteria</taxon>
        <taxon>Pseudomonadati</taxon>
        <taxon>Pseudomonadota</taxon>
        <taxon>Alphaproteobacteria</taxon>
        <taxon>Hyphomicrobiales</taxon>
        <taxon>Stappiaceae</taxon>
        <taxon>Pseudovibrio</taxon>
    </lineage>
</organism>
<keyword evidence="3" id="KW-0378">Hydrolase</keyword>
<feature type="transmembrane region" description="Helical" evidence="1">
    <location>
        <begin position="157"/>
        <end position="175"/>
    </location>
</feature>
<dbReference type="InterPro" id="IPR017208">
    <property type="entry name" value="UCP037442_abhydr"/>
</dbReference>
<gene>
    <name evidence="3" type="ORF">KGB56_02670</name>
</gene>